<keyword evidence="3" id="KW-0949">S-adenosyl-L-methionine</keyword>
<reference evidence="8" key="1">
    <citation type="submission" date="2016-03" db="EMBL/GenBank/DDBJ databases">
        <title>Mechanisms controlling the formation of the plant cell surface in tip-growing cells are functionally conserved among land plants.</title>
        <authorList>
            <person name="Honkanen S."/>
            <person name="Jones V.A."/>
            <person name="Morieri G."/>
            <person name="Champion C."/>
            <person name="Hetherington A.J."/>
            <person name="Kelly S."/>
            <person name="Saint-Marcoux D."/>
            <person name="Proust H."/>
            <person name="Prescott H."/>
            <person name="Dolan L."/>
        </authorList>
    </citation>
    <scope>NUCLEOTIDE SEQUENCE [LARGE SCALE GENOMIC DNA]</scope>
    <source>
        <tissue evidence="8">Whole gametophyte</tissue>
    </source>
</reference>
<dbReference type="EMBL" id="LVLJ01001546">
    <property type="protein sequence ID" value="OAE29038.1"/>
    <property type="molecule type" value="Genomic_DNA"/>
</dbReference>
<dbReference type="SMART" id="SM01144">
    <property type="entry name" value="DTW"/>
    <property type="match status" value="1"/>
</dbReference>
<evidence type="ECO:0000256" key="5">
    <source>
        <dbReference type="ARBA" id="ARBA00034489"/>
    </source>
</evidence>
<evidence type="ECO:0000313" key="9">
    <source>
        <dbReference type="Proteomes" id="UP000077202"/>
    </source>
</evidence>
<dbReference type="Proteomes" id="UP000077202">
    <property type="component" value="Unassembled WGS sequence"/>
</dbReference>
<organism evidence="8 9">
    <name type="scientific">Marchantia polymorpha subsp. ruderalis</name>
    <dbReference type="NCBI Taxonomy" id="1480154"/>
    <lineage>
        <taxon>Eukaryota</taxon>
        <taxon>Viridiplantae</taxon>
        <taxon>Streptophyta</taxon>
        <taxon>Embryophyta</taxon>
        <taxon>Marchantiophyta</taxon>
        <taxon>Marchantiopsida</taxon>
        <taxon>Marchantiidae</taxon>
        <taxon>Marchantiales</taxon>
        <taxon>Marchantiaceae</taxon>
        <taxon>Marchantia</taxon>
    </lineage>
</organism>
<evidence type="ECO:0000256" key="6">
    <source>
        <dbReference type="ARBA" id="ARBA00048718"/>
    </source>
</evidence>
<protein>
    <recommendedName>
        <fullName evidence="1">tRNA-uridine aminocarboxypropyltransferase</fullName>
        <ecNumber evidence="1">2.5.1.25</ecNumber>
    </recommendedName>
</protein>
<gene>
    <name evidence="8" type="ORF">AXG93_146s1120</name>
</gene>
<feature type="domain" description="DTW" evidence="7">
    <location>
        <begin position="103"/>
        <end position="379"/>
    </location>
</feature>
<dbReference type="AlphaFoldDB" id="A0A176W7H3"/>
<dbReference type="EC" id="2.5.1.25" evidence="1"/>
<evidence type="ECO:0000256" key="3">
    <source>
        <dbReference type="ARBA" id="ARBA00022691"/>
    </source>
</evidence>
<evidence type="ECO:0000256" key="1">
    <source>
        <dbReference type="ARBA" id="ARBA00012386"/>
    </source>
</evidence>
<dbReference type="InterPro" id="IPR039262">
    <property type="entry name" value="DTWD2/TAPT"/>
</dbReference>
<comment type="catalytic activity">
    <reaction evidence="6">
        <text>a uridine in tRNA + S-adenosyl-L-methionine = a 3-[(3S)-3-amino-3-carboxypropyl]uridine in tRNA + S-methyl-5'-thioadenosine + H(+)</text>
        <dbReference type="Rhea" id="RHEA:62432"/>
        <dbReference type="Rhea" id="RHEA-COMP:13339"/>
        <dbReference type="Rhea" id="RHEA-COMP:16092"/>
        <dbReference type="ChEBI" id="CHEBI:15378"/>
        <dbReference type="ChEBI" id="CHEBI:17509"/>
        <dbReference type="ChEBI" id="CHEBI:59789"/>
        <dbReference type="ChEBI" id="CHEBI:65315"/>
        <dbReference type="ChEBI" id="CHEBI:82930"/>
        <dbReference type="EC" id="2.5.1.25"/>
    </reaction>
</comment>
<comment type="similarity">
    <text evidence="5">Belongs to the TDD superfamily. DTWD2 family.</text>
</comment>
<keyword evidence="4" id="KW-0819">tRNA processing</keyword>
<dbReference type="PANTHER" id="PTHR21392:SF0">
    <property type="entry name" value="TRNA-URIDINE AMINOCARBOXYPROPYLTRANSFERASE 2"/>
    <property type="match status" value="1"/>
</dbReference>
<proteinExistence type="inferred from homology"/>
<dbReference type="Pfam" id="PF03942">
    <property type="entry name" value="DTW"/>
    <property type="match status" value="1"/>
</dbReference>
<comment type="caution">
    <text evidence="8">The sequence shown here is derived from an EMBL/GenBank/DDBJ whole genome shotgun (WGS) entry which is preliminary data.</text>
</comment>
<dbReference type="GO" id="GO:0008033">
    <property type="term" value="P:tRNA processing"/>
    <property type="evidence" value="ECO:0007669"/>
    <property type="project" value="UniProtKB-KW"/>
</dbReference>
<name>A0A176W7H3_MARPO</name>
<evidence type="ECO:0000259" key="7">
    <source>
        <dbReference type="SMART" id="SM01144"/>
    </source>
</evidence>
<dbReference type="PANTHER" id="PTHR21392">
    <property type="entry name" value="TRNA-URIDINE AMINOCARBOXYPROPYLTRANSFERASE 2"/>
    <property type="match status" value="1"/>
</dbReference>
<evidence type="ECO:0000313" key="8">
    <source>
        <dbReference type="EMBL" id="OAE29038.1"/>
    </source>
</evidence>
<evidence type="ECO:0000256" key="4">
    <source>
        <dbReference type="ARBA" id="ARBA00022694"/>
    </source>
</evidence>
<sequence length="402" mass="43808">MAAGIYSIPEETQLYLNAFEVVDWPITFPETCDKQGSVVTLWEIYVLQTSSGRSGSAITCVVCADALDDICSNEDARQWRLEVVQTCSGRGSVQAAEFKRATMRETCVSCGRPHRVCLCSVLPKHPLRTATKIIILQHPHETRHKLATVPVAARCLLDCEVVVGRKFRPGSCHHLDECASSSSAECRTCGHKNSVLLLFPTPTATDLRAWCQSSKNATRSSASESLDIGNPHVDGDELTEGESLHSLAERALELGGEGQGLAHEEVRDGSCGDGCRGRQRTLLIVDGTWQHAKEMVKASAPFLEDFVTNVSLPHDVSREGWGMGDMDSILRKEPFAGCVSTMEAIARALGILELDGPRIETTLLSVLQEMVNLQASHFSPLKPRPRLAKKKFCDGQADGQPA</sequence>
<evidence type="ECO:0000256" key="2">
    <source>
        <dbReference type="ARBA" id="ARBA00022679"/>
    </source>
</evidence>
<accession>A0A176W7H3</accession>
<keyword evidence="9" id="KW-1185">Reference proteome</keyword>
<dbReference type="GO" id="GO:0016432">
    <property type="term" value="F:tRNA-uridine aminocarboxypropyltransferase activity"/>
    <property type="evidence" value="ECO:0007669"/>
    <property type="project" value="UniProtKB-EC"/>
</dbReference>
<dbReference type="InterPro" id="IPR005636">
    <property type="entry name" value="DTW"/>
</dbReference>
<keyword evidence="2" id="KW-0808">Transferase</keyword>